<evidence type="ECO:0000313" key="3">
    <source>
        <dbReference type="EMBL" id="MDR7098660.1"/>
    </source>
</evidence>
<dbReference type="EMBL" id="JAVDVW010000001">
    <property type="protein sequence ID" value="MDR7098660.1"/>
    <property type="molecule type" value="Genomic_DNA"/>
</dbReference>
<name>A0ABU1VMU0_9GAMM</name>
<evidence type="ECO:0000259" key="2">
    <source>
        <dbReference type="Pfam" id="PF00534"/>
    </source>
</evidence>
<dbReference type="PANTHER" id="PTHR12526">
    <property type="entry name" value="GLYCOSYLTRANSFERASE"/>
    <property type="match status" value="1"/>
</dbReference>
<evidence type="ECO:0000313" key="4">
    <source>
        <dbReference type="Proteomes" id="UP001267878"/>
    </source>
</evidence>
<reference evidence="3 4" key="1">
    <citation type="submission" date="2023-07" db="EMBL/GenBank/DDBJ databases">
        <title>Sorghum-associated microbial communities from plants grown in Nebraska, USA.</title>
        <authorList>
            <person name="Schachtman D."/>
        </authorList>
    </citation>
    <scope>NUCLEOTIDE SEQUENCE [LARGE SCALE GENOMIC DNA]</scope>
    <source>
        <strain evidence="3 4">BE187</strain>
    </source>
</reference>
<gene>
    <name evidence="3" type="ORF">J2X04_001007</name>
</gene>
<dbReference type="SUPFAM" id="SSF53756">
    <property type="entry name" value="UDP-Glycosyltransferase/glycogen phosphorylase"/>
    <property type="match status" value="1"/>
</dbReference>
<evidence type="ECO:0000256" key="1">
    <source>
        <dbReference type="SAM" id="MobiDB-lite"/>
    </source>
</evidence>
<protein>
    <submittedName>
        <fullName evidence="3">Glycosyltransferase involved in cell wall biosynthesis</fullName>
    </submittedName>
</protein>
<comment type="caution">
    <text evidence="3">The sequence shown here is derived from an EMBL/GenBank/DDBJ whole genome shotgun (WGS) entry which is preliminary data.</text>
</comment>
<dbReference type="InterPro" id="IPR001296">
    <property type="entry name" value="Glyco_trans_1"/>
</dbReference>
<proteinExistence type="predicted"/>
<dbReference type="Pfam" id="PF00534">
    <property type="entry name" value="Glycos_transf_1"/>
    <property type="match status" value="1"/>
</dbReference>
<sequence>MQSTENNYAAGPDGVPAPAPAPQAPWAESQAPVAPSPQRILYVVSQFPSLSETFIVREIQALIDRGVDVRVLSLKQPREPIVQPQAEALLDRVMHPASGLQTLGAAFATLLHRPSESLTFLAIMLRELWRRPAALAKSMAAIFRALGRIDEIGAFSPQLLHASWATYPATVAWFLSRVLEVPYSFTSRAHDIFIEDHMMAGKLQSAALAVTITEHNVRFMERWMPAPGAIPVHVIHSSLNLAELPYVRTGRDPRKLLSVGRLVPMKGFDILLKALAELRDRGIEFRCTVIGEGPERTRLENMRSALGLDALVEFPGAMPQGEVTRHMTDSSLMVLPCVVAPNGQSDGIPNVLMESMATGLPVISTRISGIPELVEDGVSGRLVAAGDVGALANAVQALLDAPLQRESFAEAGRRKVERDFDVRIEAGRLLKHFRALCHA</sequence>
<organism evidence="3 4">
    <name type="scientific">Agrilutibacter niabensis</name>
    <dbReference type="NCBI Taxonomy" id="380628"/>
    <lineage>
        <taxon>Bacteria</taxon>
        <taxon>Pseudomonadati</taxon>
        <taxon>Pseudomonadota</taxon>
        <taxon>Gammaproteobacteria</taxon>
        <taxon>Lysobacterales</taxon>
        <taxon>Lysobacteraceae</taxon>
        <taxon>Agrilutibacter</taxon>
    </lineage>
</organism>
<feature type="domain" description="Glycosyl transferase family 1" evidence="2">
    <location>
        <begin position="252"/>
        <end position="414"/>
    </location>
</feature>
<accession>A0ABU1VMU0</accession>
<feature type="region of interest" description="Disordered" evidence="1">
    <location>
        <begin position="1"/>
        <end position="30"/>
    </location>
</feature>
<keyword evidence="4" id="KW-1185">Reference proteome</keyword>
<dbReference type="Gene3D" id="3.40.50.2000">
    <property type="entry name" value="Glycogen Phosphorylase B"/>
    <property type="match status" value="2"/>
</dbReference>
<dbReference type="Proteomes" id="UP001267878">
    <property type="component" value="Unassembled WGS sequence"/>
</dbReference>